<dbReference type="InterPro" id="IPR038657">
    <property type="entry name" value="Ribosomal_bL19_sf"/>
</dbReference>
<sequence>MFPTGTRANNPPTSRSFSNFIYMSEDIRMALKPGMIVKVHQKIKDVNAKGEEKERIQIFEGTILAIKHGKEAGATVTVRKISDGVGVEKIYPIHSPVVEKIELVRQMKVKQARPYFLREYKKKLTEVRQVQGVKKTEKVENPLVKKEVVRMDEPVVEEAAEKTKE</sequence>
<proteinExistence type="inferred from homology"/>
<dbReference type="Proteomes" id="UP000230078">
    <property type="component" value="Unassembled WGS sequence"/>
</dbReference>
<dbReference type="PRINTS" id="PR00061">
    <property type="entry name" value="RIBOSOMALL19"/>
</dbReference>
<dbReference type="PANTHER" id="PTHR15680">
    <property type="entry name" value="RIBOSOMAL PROTEIN L19"/>
    <property type="match status" value="1"/>
</dbReference>
<dbReference type="GO" id="GO:0003735">
    <property type="term" value="F:structural constituent of ribosome"/>
    <property type="evidence" value="ECO:0007669"/>
    <property type="project" value="InterPro"/>
</dbReference>
<comment type="similarity">
    <text evidence="1 4">Belongs to the bacterial ribosomal protein bL19 family.</text>
</comment>
<comment type="caution">
    <text evidence="5">The sequence shown here is derived from an EMBL/GenBank/DDBJ whole genome shotgun (WGS) entry which is preliminary data.</text>
</comment>
<dbReference type="InterPro" id="IPR001857">
    <property type="entry name" value="Ribosomal_bL19"/>
</dbReference>
<comment type="function">
    <text evidence="4">This protein is located at the 30S-50S ribosomal subunit interface and may play a role in the structure and function of the aminoacyl-tRNA binding site.</text>
</comment>
<dbReference type="EMBL" id="PFPI01000063">
    <property type="protein sequence ID" value="PIZ92288.1"/>
    <property type="molecule type" value="Genomic_DNA"/>
</dbReference>
<accession>A0A2M7V1U0</accession>
<gene>
    <name evidence="5" type="ORF">COX83_04770</name>
</gene>
<organism evidence="5 6">
    <name type="scientific">Candidatus Magasanikbacteria bacterium CG_4_10_14_0_2_um_filter_41_31</name>
    <dbReference type="NCBI Taxonomy" id="1974639"/>
    <lineage>
        <taxon>Bacteria</taxon>
        <taxon>Candidatus Magasanikiibacteriota</taxon>
    </lineage>
</organism>
<evidence type="ECO:0000313" key="5">
    <source>
        <dbReference type="EMBL" id="PIZ92288.1"/>
    </source>
</evidence>
<dbReference type="GO" id="GO:0006412">
    <property type="term" value="P:translation"/>
    <property type="evidence" value="ECO:0007669"/>
    <property type="project" value="InterPro"/>
</dbReference>
<dbReference type="InterPro" id="IPR008991">
    <property type="entry name" value="Translation_prot_SH3-like_sf"/>
</dbReference>
<name>A0A2M7V1U0_9BACT</name>
<dbReference type="AlphaFoldDB" id="A0A2M7V1U0"/>
<evidence type="ECO:0000256" key="1">
    <source>
        <dbReference type="ARBA" id="ARBA00005781"/>
    </source>
</evidence>
<dbReference type="Pfam" id="PF01245">
    <property type="entry name" value="Ribosomal_L19"/>
    <property type="match status" value="1"/>
</dbReference>
<evidence type="ECO:0000256" key="4">
    <source>
        <dbReference type="RuleBase" id="RU000559"/>
    </source>
</evidence>
<dbReference type="PANTHER" id="PTHR15680:SF9">
    <property type="entry name" value="LARGE RIBOSOMAL SUBUNIT PROTEIN BL19M"/>
    <property type="match status" value="1"/>
</dbReference>
<keyword evidence="2" id="KW-0689">Ribosomal protein</keyword>
<evidence type="ECO:0000256" key="3">
    <source>
        <dbReference type="ARBA" id="ARBA00023274"/>
    </source>
</evidence>
<evidence type="ECO:0000313" key="6">
    <source>
        <dbReference type="Proteomes" id="UP000230078"/>
    </source>
</evidence>
<reference evidence="6" key="1">
    <citation type="submission" date="2017-09" db="EMBL/GenBank/DDBJ databases">
        <title>Depth-based differentiation of microbial function through sediment-hosted aquifers and enrichment of novel symbionts in the deep terrestrial subsurface.</title>
        <authorList>
            <person name="Probst A.J."/>
            <person name="Ladd B."/>
            <person name="Jarett J.K."/>
            <person name="Geller-Mcgrath D.E."/>
            <person name="Sieber C.M.K."/>
            <person name="Emerson J.B."/>
            <person name="Anantharaman K."/>
            <person name="Thomas B.C."/>
            <person name="Malmstrom R."/>
            <person name="Stieglmeier M."/>
            <person name="Klingl A."/>
            <person name="Woyke T."/>
            <person name="Ryan C.M."/>
            <person name="Banfield J.F."/>
        </authorList>
    </citation>
    <scope>NUCLEOTIDE SEQUENCE [LARGE SCALE GENOMIC DNA]</scope>
</reference>
<keyword evidence="3 4" id="KW-0687">Ribonucleoprotein</keyword>
<protein>
    <recommendedName>
        <fullName evidence="4">50S ribosomal protein L19</fullName>
    </recommendedName>
</protein>
<dbReference type="Gene3D" id="2.30.30.790">
    <property type="match status" value="1"/>
</dbReference>
<dbReference type="GO" id="GO:0022625">
    <property type="term" value="C:cytosolic large ribosomal subunit"/>
    <property type="evidence" value="ECO:0007669"/>
    <property type="project" value="TreeGrafter"/>
</dbReference>
<dbReference type="SUPFAM" id="SSF50104">
    <property type="entry name" value="Translation proteins SH3-like domain"/>
    <property type="match status" value="1"/>
</dbReference>
<evidence type="ECO:0000256" key="2">
    <source>
        <dbReference type="ARBA" id="ARBA00022980"/>
    </source>
</evidence>